<sequence>MMSFLNLYILDNDFASSNSSSFVSPLSNHEPRVFPCNYCMRKFYSSQALGGHQNAHKIERNLAKKRLERSMSSMVKPHSGYMSQSTSKRVGSSSPNHVNRQVHPPVMMEANHQERVGKFSANDFGRGLGYNYKDENVGEQDSSQLDLSLRL</sequence>
<dbReference type="PROSITE" id="PS00028">
    <property type="entry name" value="ZINC_FINGER_C2H2_1"/>
    <property type="match status" value="1"/>
</dbReference>
<evidence type="ECO:0000313" key="9">
    <source>
        <dbReference type="EMBL" id="KAK1417129.1"/>
    </source>
</evidence>
<dbReference type="InterPro" id="IPR036236">
    <property type="entry name" value="Znf_C2H2_sf"/>
</dbReference>
<evidence type="ECO:0000256" key="2">
    <source>
        <dbReference type="ARBA" id="ARBA00022723"/>
    </source>
</evidence>
<protein>
    <recommendedName>
        <fullName evidence="8">C2H2-type domain-containing protein</fullName>
    </recommendedName>
</protein>
<feature type="region of interest" description="Disordered" evidence="7">
    <location>
        <begin position="73"/>
        <end position="97"/>
    </location>
</feature>
<keyword evidence="4" id="KW-0862">Zinc</keyword>
<feature type="compositionally biased region" description="Polar residues" evidence="7">
    <location>
        <begin position="81"/>
        <end position="97"/>
    </location>
</feature>
<keyword evidence="5" id="KW-0539">Nucleus</keyword>
<keyword evidence="10" id="KW-1185">Reference proteome</keyword>
<dbReference type="EMBL" id="JAUHHV010000007">
    <property type="protein sequence ID" value="KAK1417129.1"/>
    <property type="molecule type" value="Genomic_DNA"/>
</dbReference>
<dbReference type="AlphaFoldDB" id="A0AAD8K687"/>
<dbReference type="InterPro" id="IPR044246">
    <property type="entry name" value="ZFP3-like"/>
</dbReference>
<evidence type="ECO:0000256" key="1">
    <source>
        <dbReference type="ARBA" id="ARBA00004123"/>
    </source>
</evidence>
<dbReference type="GO" id="GO:0009788">
    <property type="term" value="P:negative regulation of abscisic acid-activated signaling pathway"/>
    <property type="evidence" value="ECO:0007669"/>
    <property type="project" value="InterPro"/>
</dbReference>
<dbReference type="Proteomes" id="UP001229421">
    <property type="component" value="Unassembled WGS sequence"/>
</dbReference>
<keyword evidence="3 6" id="KW-0863">Zinc-finger</keyword>
<feature type="domain" description="C2H2-type" evidence="8">
    <location>
        <begin position="34"/>
        <end position="61"/>
    </location>
</feature>
<evidence type="ECO:0000256" key="6">
    <source>
        <dbReference type="PROSITE-ProRule" id="PRU00042"/>
    </source>
</evidence>
<reference evidence="9" key="1">
    <citation type="journal article" date="2023" name="bioRxiv">
        <title>Improved chromosome-level genome assembly for marigold (Tagetes erecta).</title>
        <authorList>
            <person name="Jiang F."/>
            <person name="Yuan L."/>
            <person name="Wang S."/>
            <person name="Wang H."/>
            <person name="Xu D."/>
            <person name="Wang A."/>
            <person name="Fan W."/>
        </authorList>
    </citation>
    <scope>NUCLEOTIDE SEQUENCE</scope>
    <source>
        <strain evidence="9">WSJ</strain>
        <tissue evidence="9">Leaf</tissue>
    </source>
</reference>
<proteinExistence type="predicted"/>
<feature type="region of interest" description="Disordered" evidence="7">
    <location>
        <begin position="130"/>
        <end position="151"/>
    </location>
</feature>
<dbReference type="PANTHER" id="PTHR47287:SF15">
    <property type="entry name" value="ZINC FINGER PROTEIN 3-LIKE"/>
    <property type="match status" value="1"/>
</dbReference>
<evidence type="ECO:0000259" key="8">
    <source>
        <dbReference type="PROSITE" id="PS50157"/>
    </source>
</evidence>
<dbReference type="InterPro" id="IPR013087">
    <property type="entry name" value="Znf_C2H2_type"/>
</dbReference>
<evidence type="ECO:0000256" key="5">
    <source>
        <dbReference type="ARBA" id="ARBA00023242"/>
    </source>
</evidence>
<comment type="subcellular location">
    <subcellularLocation>
        <location evidence="1">Nucleus</location>
    </subcellularLocation>
</comment>
<comment type="caution">
    <text evidence="9">The sequence shown here is derived from an EMBL/GenBank/DDBJ whole genome shotgun (WGS) entry which is preliminary data.</text>
</comment>
<accession>A0AAD8K687</accession>
<dbReference type="PANTHER" id="PTHR47287">
    <property type="entry name" value="C2H2 AND C2HC ZINC FINGERS SUPERFAMILY PROTEIN"/>
    <property type="match status" value="1"/>
</dbReference>
<dbReference type="Gene3D" id="3.30.160.60">
    <property type="entry name" value="Classic Zinc Finger"/>
    <property type="match status" value="1"/>
</dbReference>
<keyword evidence="2" id="KW-0479">Metal-binding</keyword>
<gene>
    <name evidence="9" type="ORF">QVD17_26251</name>
</gene>
<dbReference type="GO" id="GO:0005634">
    <property type="term" value="C:nucleus"/>
    <property type="evidence" value="ECO:0007669"/>
    <property type="project" value="UniProtKB-SubCell"/>
</dbReference>
<evidence type="ECO:0000256" key="3">
    <source>
        <dbReference type="ARBA" id="ARBA00022771"/>
    </source>
</evidence>
<dbReference type="SUPFAM" id="SSF57667">
    <property type="entry name" value="beta-beta-alpha zinc fingers"/>
    <property type="match status" value="1"/>
</dbReference>
<feature type="compositionally biased region" description="Low complexity" evidence="7">
    <location>
        <begin position="140"/>
        <end position="151"/>
    </location>
</feature>
<evidence type="ECO:0000256" key="7">
    <source>
        <dbReference type="SAM" id="MobiDB-lite"/>
    </source>
</evidence>
<dbReference type="GO" id="GO:0008270">
    <property type="term" value="F:zinc ion binding"/>
    <property type="evidence" value="ECO:0007669"/>
    <property type="project" value="UniProtKB-KW"/>
</dbReference>
<name>A0AAD8K687_TARER</name>
<evidence type="ECO:0000256" key="4">
    <source>
        <dbReference type="ARBA" id="ARBA00022833"/>
    </source>
</evidence>
<dbReference type="PROSITE" id="PS50157">
    <property type="entry name" value="ZINC_FINGER_C2H2_2"/>
    <property type="match status" value="1"/>
</dbReference>
<evidence type="ECO:0000313" key="10">
    <source>
        <dbReference type="Proteomes" id="UP001229421"/>
    </source>
</evidence>
<organism evidence="9 10">
    <name type="scientific">Tagetes erecta</name>
    <name type="common">African marigold</name>
    <dbReference type="NCBI Taxonomy" id="13708"/>
    <lineage>
        <taxon>Eukaryota</taxon>
        <taxon>Viridiplantae</taxon>
        <taxon>Streptophyta</taxon>
        <taxon>Embryophyta</taxon>
        <taxon>Tracheophyta</taxon>
        <taxon>Spermatophyta</taxon>
        <taxon>Magnoliopsida</taxon>
        <taxon>eudicotyledons</taxon>
        <taxon>Gunneridae</taxon>
        <taxon>Pentapetalae</taxon>
        <taxon>asterids</taxon>
        <taxon>campanulids</taxon>
        <taxon>Asterales</taxon>
        <taxon>Asteraceae</taxon>
        <taxon>Asteroideae</taxon>
        <taxon>Heliantheae alliance</taxon>
        <taxon>Tageteae</taxon>
        <taxon>Tagetes</taxon>
    </lineage>
</organism>